<name>A0A832DH81_9BACT</name>
<keyword evidence="1" id="KW-0812">Transmembrane</keyword>
<accession>A0A832DH81</accession>
<dbReference type="InterPro" id="IPR003399">
    <property type="entry name" value="Mce/MlaD"/>
</dbReference>
<sequence length="341" mass="37692">MFKDLTGAKLGIFIFVGSVLLVVGIFMLGNKDQLFVSTFTIRAYFQNTEGLRNGASVRFGGIDVGAVKEIKIIPDTSGRVEVSMRIKEEVRRFIKKDSRASIETEGLVGNKVVIITMGSDNAEPISDNGIILSKEPLSFADVIEETQGILAYTKEMTKNLADIVGKVNKGEGTIGKILYDEELYNAATNITKSADKNLTAITEDMRKVIALFDDLGKGVETIVKNTNNVVAGIDTLLQGVSEGKGVLGSLLTDQGTEGKSINKILDNLVQISEDTKTSASRLAENMEALKHNWLFKSYFEERGYWDKQEFEKQIDLKLIELNEKIQLLDKKILELKALENQ</sequence>
<protein>
    <submittedName>
        <fullName evidence="3">MCE family protein</fullName>
    </submittedName>
</protein>
<dbReference type="PANTHER" id="PTHR33371">
    <property type="entry name" value="INTERMEMBRANE PHOSPHOLIPID TRANSPORT SYSTEM BINDING PROTEIN MLAD-RELATED"/>
    <property type="match status" value="1"/>
</dbReference>
<dbReference type="AlphaFoldDB" id="A0A832DH81"/>
<keyword evidence="1" id="KW-0472">Membrane</keyword>
<dbReference type="PANTHER" id="PTHR33371:SF4">
    <property type="entry name" value="INTERMEMBRANE PHOSPHOLIPID TRANSPORT SYSTEM BINDING PROTEIN MLAD"/>
    <property type="match status" value="1"/>
</dbReference>
<reference evidence="3" key="1">
    <citation type="journal article" date="2020" name="mSystems">
        <title>Genome- and Community-Level Interaction Insights into Carbon Utilization and Element Cycling Functions of Hydrothermarchaeota in Hydrothermal Sediment.</title>
        <authorList>
            <person name="Zhou Z."/>
            <person name="Liu Y."/>
            <person name="Xu W."/>
            <person name="Pan J."/>
            <person name="Luo Z.H."/>
            <person name="Li M."/>
        </authorList>
    </citation>
    <scope>NUCLEOTIDE SEQUENCE [LARGE SCALE GENOMIC DNA]</scope>
    <source>
        <strain evidence="3">SpSt-500</strain>
    </source>
</reference>
<proteinExistence type="predicted"/>
<keyword evidence="1" id="KW-1133">Transmembrane helix</keyword>
<evidence type="ECO:0000313" key="3">
    <source>
        <dbReference type="EMBL" id="HGT48043.1"/>
    </source>
</evidence>
<comment type="caution">
    <text evidence="3">The sequence shown here is derived from an EMBL/GenBank/DDBJ whole genome shotgun (WGS) entry which is preliminary data.</text>
</comment>
<evidence type="ECO:0000256" key="1">
    <source>
        <dbReference type="SAM" id="Phobius"/>
    </source>
</evidence>
<feature type="transmembrane region" description="Helical" evidence="1">
    <location>
        <begin position="12"/>
        <end position="29"/>
    </location>
</feature>
<dbReference type="InterPro" id="IPR052336">
    <property type="entry name" value="MlaD_Phospholipid_Transporter"/>
</dbReference>
<evidence type="ECO:0000259" key="2">
    <source>
        <dbReference type="Pfam" id="PF02470"/>
    </source>
</evidence>
<dbReference type="Pfam" id="PF02470">
    <property type="entry name" value="MlaD"/>
    <property type="match status" value="1"/>
</dbReference>
<feature type="domain" description="Mce/MlaD" evidence="2">
    <location>
        <begin position="39"/>
        <end position="117"/>
    </location>
</feature>
<organism evidence="3">
    <name type="scientific">Ignavibacterium album</name>
    <dbReference type="NCBI Taxonomy" id="591197"/>
    <lineage>
        <taxon>Bacteria</taxon>
        <taxon>Pseudomonadati</taxon>
        <taxon>Ignavibacteriota</taxon>
        <taxon>Ignavibacteria</taxon>
        <taxon>Ignavibacteriales</taxon>
        <taxon>Ignavibacteriaceae</taxon>
        <taxon>Ignavibacterium</taxon>
    </lineage>
</organism>
<gene>
    <name evidence="3" type="ORF">ENS56_08410</name>
</gene>
<dbReference type="EMBL" id="DSVI01000010">
    <property type="protein sequence ID" value="HGT48043.1"/>
    <property type="molecule type" value="Genomic_DNA"/>
</dbReference>